<dbReference type="OrthoDB" id="3919494at2759"/>
<keyword evidence="5" id="KW-1185">Reference proteome</keyword>
<dbReference type="GO" id="GO:0003779">
    <property type="term" value="F:actin binding"/>
    <property type="evidence" value="ECO:0007669"/>
    <property type="project" value="InterPro"/>
</dbReference>
<dbReference type="GO" id="GO:0034316">
    <property type="term" value="P:negative regulation of Arp2/3 complex-mediated actin nucleation"/>
    <property type="evidence" value="ECO:0007669"/>
    <property type="project" value="TreeGrafter"/>
</dbReference>
<evidence type="ECO:0000259" key="3">
    <source>
        <dbReference type="PROSITE" id="PS51263"/>
    </source>
</evidence>
<evidence type="ECO:0000313" key="4">
    <source>
        <dbReference type="EMBL" id="CDW60927.1"/>
    </source>
</evidence>
<protein>
    <submittedName>
        <fullName evidence="4">Cofilin ADF domain containing protein</fullName>
    </submittedName>
</protein>
<name>A0A077ZKN5_TRITR</name>
<comment type="similarity">
    <text evidence="1 2">Belongs to the actin-binding proteins ADF family. GMF subfamily.</text>
</comment>
<dbReference type="PANTHER" id="PTHR11249">
    <property type="entry name" value="GLIAL FACTOR NATURATION FACTOR"/>
    <property type="match status" value="1"/>
</dbReference>
<reference evidence="4" key="1">
    <citation type="submission" date="2014-01" db="EMBL/GenBank/DDBJ databases">
        <authorList>
            <person name="Aslett M."/>
        </authorList>
    </citation>
    <scope>NUCLEOTIDE SEQUENCE</scope>
</reference>
<accession>A0A077ZKN5</accession>
<dbReference type="GO" id="GO:0071933">
    <property type="term" value="F:Arp2/3 complex binding"/>
    <property type="evidence" value="ECO:0007669"/>
    <property type="project" value="InterPro"/>
</dbReference>
<dbReference type="InterPro" id="IPR002108">
    <property type="entry name" value="ADF-H"/>
</dbReference>
<dbReference type="PIRSF" id="PIRSF001788">
    <property type="entry name" value="GMF-beta"/>
    <property type="match status" value="1"/>
</dbReference>
<dbReference type="Proteomes" id="UP000030665">
    <property type="component" value="Unassembled WGS sequence"/>
</dbReference>
<dbReference type="PANTHER" id="PTHR11249:SF2">
    <property type="entry name" value="GLIA MATURATION FACTOR"/>
    <property type="match status" value="1"/>
</dbReference>
<feature type="domain" description="ADF-H" evidence="3">
    <location>
        <begin position="1"/>
        <end position="107"/>
    </location>
</feature>
<dbReference type="Pfam" id="PF00241">
    <property type="entry name" value="Cofilin_ADF"/>
    <property type="match status" value="1"/>
</dbReference>
<dbReference type="AlphaFoldDB" id="A0A077ZKN5"/>
<dbReference type="STRING" id="36087.A0A077ZKN5"/>
<evidence type="ECO:0000256" key="2">
    <source>
        <dbReference type="PIRNR" id="PIRNR001788"/>
    </source>
</evidence>
<gene>
    <name evidence="4" type="ORF">TTRE_0000933101</name>
</gene>
<dbReference type="Gene3D" id="3.40.20.10">
    <property type="entry name" value="Severin"/>
    <property type="match status" value="1"/>
</dbReference>
<dbReference type="SUPFAM" id="SSF55753">
    <property type="entry name" value="Actin depolymerizing proteins"/>
    <property type="match status" value="1"/>
</dbReference>
<dbReference type="GO" id="GO:0030864">
    <property type="term" value="C:cortical actin cytoskeleton"/>
    <property type="evidence" value="ECO:0007669"/>
    <property type="project" value="TreeGrafter"/>
</dbReference>
<reference evidence="4" key="2">
    <citation type="submission" date="2014-03" db="EMBL/GenBank/DDBJ databases">
        <title>The whipworm genome and dual-species transcriptomics of an intimate host-pathogen interaction.</title>
        <authorList>
            <person name="Foth B.J."/>
            <person name="Tsai I.J."/>
            <person name="Reid A.J."/>
            <person name="Bancroft A.J."/>
            <person name="Nichol S."/>
            <person name="Tracey A."/>
            <person name="Holroyd N."/>
            <person name="Cotton J.A."/>
            <person name="Stanley E.J."/>
            <person name="Zarowiecki M."/>
            <person name="Liu J.Z."/>
            <person name="Huckvale T."/>
            <person name="Cooper P.J."/>
            <person name="Grencis R.K."/>
            <person name="Berriman M."/>
        </authorList>
    </citation>
    <scope>NUCLEOTIDE SEQUENCE [LARGE SCALE GENOMIC DNA]</scope>
</reference>
<dbReference type="PROSITE" id="PS51263">
    <property type="entry name" value="ADF_H"/>
    <property type="match status" value="1"/>
</dbReference>
<dbReference type="GO" id="GO:0071846">
    <property type="term" value="P:actin filament debranching"/>
    <property type="evidence" value="ECO:0007669"/>
    <property type="project" value="InterPro"/>
</dbReference>
<proteinExistence type="inferred from homology"/>
<dbReference type="InterPro" id="IPR011171">
    <property type="entry name" value="GMF"/>
</dbReference>
<organism evidence="4 5">
    <name type="scientific">Trichuris trichiura</name>
    <name type="common">Whipworm</name>
    <name type="synonym">Trichocephalus trichiurus</name>
    <dbReference type="NCBI Taxonomy" id="36087"/>
    <lineage>
        <taxon>Eukaryota</taxon>
        <taxon>Metazoa</taxon>
        <taxon>Ecdysozoa</taxon>
        <taxon>Nematoda</taxon>
        <taxon>Enoplea</taxon>
        <taxon>Dorylaimia</taxon>
        <taxon>Trichinellida</taxon>
        <taxon>Trichuridae</taxon>
        <taxon>Trichuris</taxon>
    </lineage>
</organism>
<evidence type="ECO:0000313" key="5">
    <source>
        <dbReference type="Proteomes" id="UP000030665"/>
    </source>
</evidence>
<dbReference type="InterPro" id="IPR029006">
    <property type="entry name" value="ADF-H/Gelsolin-like_dom_sf"/>
</dbReference>
<sequence>MEEHLEVSFAICRIHENSNVSIEQLRDSLPDIVPRFVLLCRRLVHSDEHVSFPLLVIFFSPYGCTATMQMLYAGSLNLVLCESRIHKYIEVRELEELTESSIDESLNCI</sequence>
<evidence type="ECO:0000256" key="1">
    <source>
        <dbReference type="ARBA" id="ARBA00010055"/>
    </source>
</evidence>
<dbReference type="EMBL" id="HG807561">
    <property type="protein sequence ID" value="CDW60927.1"/>
    <property type="molecule type" value="Genomic_DNA"/>
</dbReference>